<dbReference type="Proteomes" id="UP000214689">
    <property type="component" value="Chromosome"/>
</dbReference>
<dbReference type="OrthoDB" id="2085834at2"/>
<evidence type="ECO:0000313" key="2">
    <source>
        <dbReference type="Proteomes" id="UP000214689"/>
    </source>
</evidence>
<name>A0A223AQ98_9FIRM</name>
<dbReference type="AlphaFoldDB" id="A0A223AQ98"/>
<gene>
    <name evidence="1" type="ORF">AXF17_00680</name>
</gene>
<evidence type="ECO:0000313" key="1">
    <source>
        <dbReference type="EMBL" id="ASS37131.1"/>
    </source>
</evidence>
<accession>A0A223AQ98</accession>
<keyword evidence="2" id="KW-1185">Reference proteome</keyword>
<dbReference type="RefSeq" id="WP_094233351.1">
    <property type="nucleotide sequence ID" value="NZ_CP016199.1"/>
</dbReference>
<proteinExistence type="predicted"/>
<protein>
    <submittedName>
        <fullName evidence="1">Uncharacterized protein</fullName>
    </submittedName>
</protein>
<reference evidence="2" key="1">
    <citation type="submission" date="2016-05" db="EMBL/GenBank/DDBJ databases">
        <authorList>
            <person name="Holder M.E."/>
            <person name="Ajami N.J."/>
            <person name="Petrosino J.F."/>
        </authorList>
    </citation>
    <scope>NUCLEOTIDE SEQUENCE [LARGE SCALE GENOMIC DNA]</scope>
    <source>
        <strain evidence="2">ATCC 700696</strain>
    </source>
</reference>
<organism evidence="1 2">
    <name type="scientific">Mogibacterium pumilum</name>
    <dbReference type="NCBI Taxonomy" id="86332"/>
    <lineage>
        <taxon>Bacteria</taxon>
        <taxon>Bacillati</taxon>
        <taxon>Bacillota</taxon>
        <taxon>Clostridia</taxon>
        <taxon>Peptostreptococcales</taxon>
        <taxon>Anaerovoracaceae</taxon>
        <taxon>Mogibacterium</taxon>
    </lineage>
</organism>
<sequence>MKISITIEQGDTETSVIIDDRRRIADVIGELERQGYLNGNCKSFMRSTVQERVISTRNTFKEEKVFAGDKITEI</sequence>
<dbReference type="EMBL" id="CP016199">
    <property type="protein sequence ID" value="ASS37131.1"/>
    <property type="molecule type" value="Genomic_DNA"/>
</dbReference>